<protein>
    <recommendedName>
        <fullName evidence="3">Tail completion protein</fullName>
    </recommendedName>
</protein>
<sequence>MSGLSDAAMALTRAIYEDEGGKTRGKVAYEVIVADTRSDTTLITLRFESKAPINEDELRGKARKAFTKLTEELAADAAADVGAKLLTQYGFEVEGAGQNILRKRTTGSVNIVYDETGVGEDGVSAGIQTARGKLISQKNLRFLLNLVMKEYMLKEMTSPSAGKGRNTPLRNRTGRFVNSAVVDKVALINTPSKRQKQKLSLYFNYMIYPYQVFDPRRTSREALASKARDPVRIIGEALAKAARDLVLEKAYNIEVRQI</sequence>
<dbReference type="EMBL" id="MH925094">
    <property type="protein sequence ID" value="QAY02220.1"/>
    <property type="molecule type" value="Genomic_DNA"/>
</dbReference>
<name>A0A411BKQ5_9CAUD</name>
<dbReference type="Proteomes" id="UP000290327">
    <property type="component" value="Segment"/>
</dbReference>
<accession>A0A411BKQ5</accession>
<dbReference type="InterPro" id="IPR057970">
    <property type="entry name" value="T5_p143"/>
</dbReference>
<gene>
    <name evidence="1" type="ORF">VspSw1_152</name>
</gene>
<reference evidence="1 2" key="1">
    <citation type="submission" date="2018-09" db="EMBL/GenBank/DDBJ databases">
        <title>Characterization and complete genomic analysis of VspSw_1.</title>
        <authorList>
            <person name="Chen L."/>
        </authorList>
    </citation>
    <scope>NUCLEOTIDE SEQUENCE [LARGE SCALE GENOMIC DNA]</scope>
</reference>
<proteinExistence type="predicted"/>
<organism evidence="1 2">
    <name type="scientific">Vibrio phage VspSw_1</name>
    <dbReference type="NCBI Taxonomy" id="2484249"/>
    <lineage>
        <taxon>Viruses</taxon>
        <taxon>Duplodnaviria</taxon>
        <taxon>Heunggongvirae</taxon>
        <taxon>Uroviricota</taxon>
        <taxon>Caudoviricetes</taxon>
        <taxon>Demerecviridae</taxon>
        <taxon>Pogseptimavirus</taxon>
        <taxon>Pogseptimavirus VspSw1</taxon>
    </lineage>
</organism>
<evidence type="ECO:0000313" key="2">
    <source>
        <dbReference type="Proteomes" id="UP000290327"/>
    </source>
</evidence>
<evidence type="ECO:0000313" key="1">
    <source>
        <dbReference type="EMBL" id="QAY02220.1"/>
    </source>
</evidence>
<keyword evidence="2" id="KW-1185">Reference proteome</keyword>
<dbReference type="Pfam" id="PF25747">
    <property type="entry name" value="T5_p143"/>
    <property type="match status" value="1"/>
</dbReference>
<evidence type="ECO:0008006" key="3">
    <source>
        <dbReference type="Google" id="ProtNLM"/>
    </source>
</evidence>